<accession>A0ABP1A371</accession>
<evidence type="ECO:0000256" key="1">
    <source>
        <dbReference type="SAM" id="MobiDB-lite"/>
    </source>
</evidence>
<proteinExistence type="predicted"/>
<dbReference type="EMBL" id="OZ023702">
    <property type="protein sequence ID" value="CAK9857475.1"/>
    <property type="molecule type" value="Genomic_DNA"/>
</dbReference>
<evidence type="ECO:0000313" key="2">
    <source>
        <dbReference type="EMBL" id="CAK9857475.1"/>
    </source>
</evidence>
<sequence>MQLLSPITATIAPGPAATQAPSDPAISRNLQKALGRPPWRNCAKGVLEGSQASSNCSVHTAASLRKWWRSSESPRVRLRDT</sequence>
<name>A0ABP1A371_9BRYO</name>
<keyword evidence="3" id="KW-1185">Reference proteome</keyword>
<dbReference type="Proteomes" id="UP001497522">
    <property type="component" value="Chromosome 1"/>
</dbReference>
<organism evidence="2 3">
    <name type="scientific">Sphagnum jensenii</name>
    <dbReference type="NCBI Taxonomy" id="128206"/>
    <lineage>
        <taxon>Eukaryota</taxon>
        <taxon>Viridiplantae</taxon>
        <taxon>Streptophyta</taxon>
        <taxon>Embryophyta</taxon>
        <taxon>Bryophyta</taxon>
        <taxon>Sphagnophytina</taxon>
        <taxon>Sphagnopsida</taxon>
        <taxon>Sphagnales</taxon>
        <taxon>Sphagnaceae</taxon>
        <taxon>Sphagnum</taxon>
    </lineage>
</organism>
<feature type="compositionally biased region" description="Low complexity" evidence="1">
    <location>
        <begin position="1"/>
        <end position="21"/>
    </location>
</feature>
<evidence type="ECO:0000313" key="3">
    <source>
        <dbReference type="Proteomes" id="UP001497522"/>
    </source>
</evidence>
<reference evidence="2 3" key="1">
    <citation type="submission" date="2024-03" db="EMBL/GenBank/DDBJ databases">
        <authorList>
            <consortium name="ELIXIR-Norway"/>
            <consortium name="Elixir Norway"/>
        </authorList>
    </citation>
    <scope>NUCLEOTIDE SEQUENCE [LARGE SCALE GENOMIC DNA]</scope>
</reference>
<gene>
    <name evidence="2" type="ORF">CSSPJE1EN2_LOCUS470</name>
</gene>
<protein>
    <submittedName>
        <fullName evidence="2">Uncharacterized protein</fullName>
    </submittedName>
</protein>
<feature type="region of interest" description="Disordered" evidence="1">
    <location>
        <begin position="1"/>
        <end position="23"/>
    </location>
</feature>